<dbReference type="RefSeq" id="WP_140233893.1">
    <property type="nucleotide sequence ID" value="NZ_CP041036.1"/>
</dbReference>
<protein>
    <recommendedName>
        <fullName evidence="4">Nuclear transport factor 2 family protein</fullName>
    </recommendedName>
</protein>
<organism evidence="2 3">
    <name type="scientific">Shewanella polaris</name>
    <dbReference type="NCBI Taxonomy" id="2588449"/>
    <lineage>
        <taxon>Bacteria</taxon>
        <taxon>Pseudomonadati</taxon>
        <taxon>Pseudomonadota</taxon>
        <taxon>Gammaproteobacteria</taxon>
        <taxon>Alteromonadales</taxon>
        <taxon>Shewanellaceae</taxon>
        <taxon>Shewanella</taxon>
    </lineage>
</organism>
<dbReference type="KEGG" id="spol:FH971_07525"/>
<keyword evidence="3" id="KW-1185">Reference proteome</keyword>
<gene>
    <name evidence="2" type="ORF">FH971_07525</name>
</gene>
<accession>A0A4Y5YDH3</accession>
<dbReference type="AlphaFoldDB" id="A0A4Y5YDH3"/>
<sequence length="165" mass="18347">MANILLRLLGVIMLLASYSSNASLVITASQINEINDKLAKAASNCDFKASTKFYFKNTKFFNYSLISGVESVEEQNFDEAITSIKDAMAACPLKLDREEPIVEDIKVDDSGQSAEFIFESLHYLRAKDGTMYQSHAKGKTIFGVIDGRIVILESHYKGLSFEVVE</sequence>
<dbReference type="EMBL" id="CP041036">
    <property type="protein sequence ID" value="QDE30830.1"/>
    <property type="molecule type" value="Genomic_DNA"/>
</dbReference>
<reference evidence="2 3" key="1">
    <citation type="submission" date="2019-06" db="EMBL/GenBank/DDBJ databases">
        <title>The genome of Shewanella sp. SM1901.</title>
        <authorList>
            <person name="Cha Q."/>
        </authorList>
    </citation>
    <scope>NUCLEOTIDE SEQUENCE [LARGE SCALE GENOMIC DNA]</scope>
    <source>
        <strain evidence="2 3">SM1901</strain>
    </source>
</reference>
<evidence type="ECO:0000313" key="3">
    <source>
        <dbReference type="Proteomes" id="UP000319809"/>
    </source>
</evidence>
<feature type="signal peptide" evidence="1">
    <location>
        <begin position="1"/>
        <end position="22"/>
    </location>
</feature>
<proteinExistence type="predicted"/>
<dbReference type="Proteomes" id="UP000319809">
    <property type="component" value="Chromosome"/>
</dbReference>
<keyword evidence="1" id="KW-0732">Signal</keyword>
<feature type="chain" id="PRO_5021485371" description="Nuclear transport factor 2 family protein" evidence="1">
    <location>
        <begin position="23"/>
        <end position="165"/>
    </location>
</feature>
<evidence type="ECO:0008006" key="4">
    <source>
        <dbReference type="Google" id="ProtNLM"/>
    </source>
</evidence>
<evidence type="ECO:0000313" key="2">
    <source>
        <dbReference type="EMBL" id="QDE30830.1"/>
    </source>
</evidence>
<name>A0A4Y5YDH3_9GAMM</name>
<evidence type="ECO:0000256" key="1">
    <source>
        <dbReference type="SAM" id="SignalP"/>
    </source>
</evidence>